<dbReference type="InterPro" id="IPR035897">
    <property type="entry name" value="Toll_tir_struct_dom_sf"/>
</dbReference>
<dbReference type="EMBL" id="JAAOLE020000001">
    <property type="protein sequence ID" value="NVI45566.1"/>
    <property type="molecule type" value="Genomic_DNA"/>
</dbReference>
<accession>A0A974A0S5</accession>
<dbReference type="AlphaFoldDB" id="A0A974A0S5"/>
<dbReference type="EMBL" id="CP147711">
    <property type="protein sequence ID" value="WXC76479.1"/>
    <property type="molecule type" value="Genomic_DNA"/>
</dbReference>
<evidence type="ECO:0000313" key="5">
    <source>
        <dbReference type="EMBL" id="WXC76479.1"/>
    </source>
</evidence>
<dbReference type="InterPro" id="IPR024053">
    <property type="entry name" value="VHL_beta_dom"/>
</dbReference>
<dbReference type="SUPFAM" id="SSF49468">
    <property type="entry name" value="VHL"/>
    <property type="match status" value="1"/>
</dbReference>
<gene>
    <name evidence="4" type="ORF">HAP48_021885</name>
    <name evidence="5" type="ORF">WDK88_23555</name>
</gene>
<keyword evidence="1" id="KW-1133">Transmembrane helix</keyword>
<dbReference type="Proteomes" id="UP001432046">
    <property type="component" value="Chromosome"/>
</dbReference>
<feature type="transmembrane region" description="Helical" evidence="1">
    <location>
        <begin position="153"/>
        <end position="175"/>
    </location>
</feature>
<sequence length="278" mass="30962">MPKIFVSYRRDDSAASAGRLCDRLKGEFGEDRVFIDVDNVPLGADFVKLIRERVKDCDTLLAVIGPQWLDIRDEHGSRRLEAPDDFVRVEIGTALQSNIPVVPILLEGAAIPRASILPDDLKPLTGLNALKLRNESFKQDVNKLIKQLRPRRFPLYIALAILLAALVGALVYYSLVRSYRGSILQRISCDRETTLQSHPSATNSPRTIVFVNTRSDPVRVNWLDGTGSRKFYAELSSGQRYEQPTFEGHPWLVTDAQDRCIGIYVPGASVVASAVISD</sequence>
<dbReference type="InterPro" id="IPR037140">
    <property type="entry name" value="VHL_beta_dom_sf"/>
</dbReference>
<keyword evidence="1" id="KW-0812">Transmembrane</keyword>
<feature type="domain" description="TIR" evidence="3">
    <location>
        <begin position="4"/>
        <end position="144"/>
    </location>
</feature>
<evidence type="ECO:0000259" key="3">
    <source>
        <dbReference type="Pfam" id="PF13676"/>
    </source>
</evidence>
<dbReference type="GO" id="GO:0007165">
    <property type="term" value="P:signal transduction"/>
    <property type="evidence" value="ECO:0007669"/>
    <property type="project" value="InterPro"/>
</dbReference>
<protein>
    <submittedName>
        <fullName evidence="4">TIR domain-containing protein</fullName>
    </submittedName>
</protein>
<dbReference type="SUPFAM" id="SSF52200">
    <property type="entry name" value="Toll/Interleukin receptor TIR domain"/>
    <property type="match status" value="1"/>
</dbReference>
<keyword evidence="1" id="KW-0472">Membrane</keyword>
<dbReference type="Pfam" id="PF13676">
    <property type="entry name" value="TIR_2"/>
    <property type="match status" value="1"/>
</dbReference>
<dbReference type="Gene3D" id="2.60.40.780">
    <property type="entry name" value="von Hippel-Lindau disease tumour suppressor, beta domain"/>
    <property type="match status" value="1"/>
</dbReference>
<keyword evidence="6" id="KW-1185">Reference proteome</keyword>
<proteinExistence type="predicted"/>
<reference evidence="5" key="2">
    <citation type="journal article" date="2021" name="Int. J. Syst. Evol. Microbiol.">
        <title>Bradyrhizobium septentrionale sp. nov. (sv. septentrionale) and Bradyrhizobium quebecense sp. nov. (sv. septentrionale) associated with legumes native to Canada possess rearranged symbiosis genes and numerous insertion sequences.</title>
        <authorList>
            <person name="Bromfield E.S.P."/>
            <person name="Cloutier S."/>
        </authorList>
    </citation>
    <scope>NUCLEOTIDE SEQUENCE</scope>
    <source>
        <strain evidence="5">5S5</strain>
    </source>
</reference>
<name>A0A974A0S5_9BRAD</name>
<reference evidence="4" key="1">
    <citation type="submission" date="2020-06" db="EMBL/GenBank/DDBJ databases">
        <title>Whole Genome Sequence of Bradyrhizobium sp. Strain 1S1.</title>
        <authorList>
            <person name="Bromfield E.S.P."/>
            <person name="Cloutier S."/>
        </authorList>
    </citation>
    <scope>NUCLEOTIDE SEQUENCE [LARGE SCALE GENOMIC DNA]</scope>
    <source>
        <strain evidence="4">1S1</strain>
    </source>
</reference>
<evidence type="ECO:0000259" key="2">
    <source>
        <dbReference type="Pfam" id="PF01847"/>
    </source>
</evidence>
<evidence type="ECO:0000313" key="4">
    <source>
        <dbReference type="EMBL" id="NVI45566.1"/>
    </source>
</evidence>
<organism evidence="4">
    <name type="scientific">Bradyrhizobium septentrionale</name>
    <dbReference type="NCBI Taxonomy" id="1404411"/>
    <lineage>
        <taxon>Bacteria</taxon>
        <taxon>Pseudomonadati</taxon>
        <taxon>Pseudomonadota</taxon>
        <taxon>Alphaproteobacteria</taxon>
        <taxon>Hyphomicrobiales</taxon>
        <taxon>Nitrobacteraceae</taxon>
        <taxon>Bradyrhizobium</taxon>
    </lineage>
</organism>
<reference evidence="5" key="3">
    <citation type="submission" date="2024-03" db="EMBL/GenBank/DDBJ databases">
        <authorList>
            <person name="Bromfield E.S.P."/>
            <person name="Cloutier S."/>
        </authorList>
    </citation>
    <scope>NUCLEOTIDE SEQUENCE</scope>
    <source>
        <strain evidence="5">5S5</strain>
    </source>
</reference>
<evidence type="ECO:0000313" key="6">
    <source>
        <dbReference type="Proteomes" id="UP001432046"/>
    </source>
</evidence>
<dbReference type="Gene3D" id="3.40.50.10140">
    <property type="entry name" value="Toll/interleukin-1 receptor homology (TIR) domain"/>
    <property type="match status" value="1"/>
</dbReference>
<dbReference type="RefSeq" id="WP_166205051.1">
    <property type="nucleotide sequence ID" value="NZ_CP088285.1"/>
</dbReference>
<dbReference type="Pfam" id="PF01847">
    <property type="entry name" value="VHL"/>
    <property type="match status" value="1"/>
</dbReference>
<feature type="domain" description="von Hippel-Lindau disease tumour suppressor beta" evidence="2">
    <location>
        <begin position="205"/>
        <end position="257"/>
    </location>
</feature>
<dbReference type="InterPro" id="IPR036208">
    <property type="entry name" value="VHL_sf"/>
</dbReference>
<evidence type="ECO:0000256" key="1">
    <source>
        <dbReference type="SAM" id="Phobius"/>
    </source>
</evidence>
<dbReference type="InterPro" id="IPR000157">
    <property type="entry name" value="TIR_dom"/>
</dbReference>